<feature type="chain" id="PRO_5042589025" evidence="1">
    <location>
        <begin position="24"/>
        <end position="130"/>
    </location>
</feature>
<proteinExistence type="predicted"/>
<feature type="signal peptide" evidence="1">
    <location>
        <begin position="1"/>
        <end position="23"/>
    </location>
</feature>
<sequence length="130" mass="14638">MNRNTGLKAFFLIALLTATNASAEIGKWYGPVTIEKMGHLMDQPYGNTERSKLFVKFKEPIEIGCAATQEGKIASYRSPSPNEWNQNWNGTWQSLIMTAHAQKKQVMLYLQKEICDPTYGALIQGVEIIL</sequence>
<name>A0AAJ4I9K5_9VIBR</name>
<dbReference type="AlphaFoldDB" id="A0AAJ4I9K5"/>
<protein>
    <submittedName>
        <fullName evidence="2">Uncharacterized protein</fullName>
    </submittedName>
</protein>
<dbReference type="Proteomes" id="UP000594435">
    <property type="component" value="Chromosome 1"/>
</dbReference>
<dbReference type="RefSeq" id="WP_045570545.1">
    <property type="nucleotide sequence ID" value="NZ_CP065217.1"/>
</dbReference>
<accession>A0AAJ4I9K5</accession>
<evidence type="ECO:0000256" key="1">
    <source>
        <dbReference type="SAM" id="SignalP"/>
    </source>
</evidence>
<keyword evidence="1" id="KW-0732">Signal</keyword>
<organism evidence="2 3">
    <name type="scientific">Vibrio navarrensis</name>
    <dbReference type="NCBI Taxonomy" id="29495"/>
    <lineage>
        <taxon>Bacteria</taxon>
        <taxon>Pseudomonadati</taxon>
        <taxon>Pseudomonadota</taxon>
        <taxon>Gammaproteobacteria</taxon>
        <taxon>Vibrionales</taxon>
        <taxon>Vibrionaceae</taxon>
        <taxon>Vibrio</taxon>
    </lineage>
</organism>
<evidence type="ECO:0000313" key="2">
    <source>
        <dbReference type="EMBL" id="QPL52736.1"/>
    </source>
</evidence>
<dbReference type="EMBL" id="CP065217">
    <property type="protein sequence ID" value="QPL52736.1"/>
    <property type="molecule type" value="Genomic_DNA"/>
</dbReference>
<gene>
    <name evidence="2" type="ORF">I3X05_12075</name>
</gene>
<reference evidence="2 3" key="1">
    <citation type="submission" date="2020-11" db="EMBL/GenBank/DDBJ databases">
        <title>Complete and Circularized Genome Assembly of a human isolate of Vibrio navarrensis biotype pommerensis with MiSeq and MinION Sequence Data.</title>
        <authorList>
            <person name="Schwartz K."/>
            <person name="Borowiak M."/>
            <person name="Deneke C."/>
            <person name="Balau V."/>
            <person name="Metelmann C."/>
            <person name="Strauch E."/>
        </authorList>
    </citation>
    <scope>NUCLEOTIDE SEQUENCE [LARGE SCALE GENOMIC DNA]</scope>
    <source>
        <strain evidence="2 3">20-VB00237</strain>
    </source>
</reference>
<evidence type="ECO:0000313" key="3">
    <source>
        <dbReference type="Proteomes" id="UP000594435"/>
    </source>
</evidence>